<protein>
    <submittedName>
        <fullName evidence="1">Uncharacterized protein</fullName>
    </submittedName>
</protein>
<gene>
    <name evidence="1" type="ORF">EWM64_g5518</name>
</gene>
<proteinExistence type="predicted"/>
<dbReference type="AlphaFoldDB" id="A0A4Y9ZWD3"/>
<keyword evidence="2" id="KW-1185">Reference proteome</keyword>
<reference evidence="1 2" key="1">
    <citation type="submission" date="2019-02" db="EMBL/GenBank/DDBJ databases">
        <title>Genome sequencing of the rare red list fungi Hericium alpestre (H. flagellum).</title>
        <authorList>
            <person name="Buettner E."/>
            <person name="Kellner H."/>
        </authorList>
    </citation>
    <scope>NUCLEOTIDE SEQUENCE [LARGE SCALE GENOMIC DNA]</scope>
    <source>
        <strain evidence="1 2">DSM 108284</strain>
    </source>
</reference>
<dbReference type="Proteomes" id="UP000298061">
    <property type="component" value="Unassembled WGS sequence"/>
</dbReference>
<evidence type="ECO:0000313" key="2">
    <source>
        <dbReference type="Proteomes" id="UP000298061"/>
    </source>
</evidence>
<sequence>MDFFQTSDITLVSTDAEVNSTPIPADEEHGYNHDAFSWCVVV</sequence>
<name>A0A4Y9ZWD3_9AGAM</name>
<accession>A0A4Y9ZWD3</accession>
<dbReference type="EMBL" id="SFCI01000669">
    <property type="protein sequence ID" value="TFY78494.1"/>
    <property type="molecule type" value="Genomic_DNA"/>
</dbReference>
<evidence type="ECO:0000313" key="1">
    <source>
        <dbReference type="EMBL" id="TFY78494.1"/>
    </source>
</evidence>
<comment type="caution">
    <text evidence="1">The sequence shown here is derived from an EMBL/GenBank/DDBJ whole genome shotgun (WGS) entry which is preliminary data.</text>
</comment>
<organism evidence="1 2">
    <name type="scientific">Hericium alpestre</name>
    <dbReference type="NCBI Taxonomy" id="135208"/>
    <lineage>
        <taxon>Eukaryota</taxon>
        <taxon>Fungi</taxon>
        <taxon>Dikarya</taxon>
        <taxon>Basidiomycota</taxon>
        <taxon>Agaricomycotina</taxon>
        <taxon>Agaricomycetes</taxon>
        <taxon>Russulales</taxon>
        <taxon>Hericiaceae</taxon>
        <taxon>Hericium</taxon>
    </lineage>
</organism>